<evidence type="ECO:0000256" key="1">
    <source>
        <dbReference type="ARBA" id="ARBA00001917"/>
    </source>
</evidence>
<dbReference type="RefSeq" id="WP_340197212.1">
    <property type="nucleotide sequence ID" value="NZ_JBBKAP010000058.1"/>
</dbReference>
<evidence type="ECO:0000256" key="6">
    <source>
        <dbReference type="SAM" id="MobiDB-lite"/>
    </source>
</evidence>
<comment type="cofactor">
    <cofactor evidence="1">
        <name>FMN</name>
        <dbReference type="ChEBI" id="CHEBI:58210"/>
    </cofactor>
</comment>
<keyword evidence="4" id="KW-0288">FMN</keyword>
<dbReference type="PANTHER" id="PTHR10851:SF0">
    <property type="entry name" value="PYRIDOXINE-5'-PHOSPHATE OXIDASE"/>
    <property type="match status" value="1"/>
</dbReference>
<evidence type="ECO:0000256" key="4">
    <source>
        <dbReference type="ARBA" id="ARBA00022643"/>
    </source>
</evidence>
<keyword evidence="3" id="KW-0285">Flavoprotein</keyword>
<keyword evidence="5" id="KW-0560">Oxidoreductase</keyword>
<dbReference type="Gene3D" id="2.30.110.10">
    <property type="entry name" value="Electron Transport, Fmn-binding Protein, Chain A"/>
    <property type="match status" value="1"/>
</dbReference>
<reference evidence="9 10" key="1">
    <citation type="submission" date="2024-03" db="EMBL/GenBank/DDBJ databases">
        <title>Whole genomes of four grape xylem sap localized bacterial endophytes.</title>
        <authorList>
            <person name="Kumar G."/>
            <person name="Savka M.A."/>
        </authorList>
    </citation>
    <scope>NUCLEOTIDE SEQUENCE [LARGE SCALE GENOMIC DNA]</scope>
    <source>
        <strain evidence="9 10">RIT_GXS8</strain>
    </source>
</reference>
<proteinExistence type="inferred from homology"/>
<feature type="region of interest" description="Disordered" evidence="6">
    <location>
        <begin position="1"/>
        <end position="27"/>
    </location>
</feature>
<feature type="domain" description="Pyridoxine 5'-phosphate oxidase dimerisation C-terminal" evidence="8">
    <location>
        <begin position="175"/>
        <end position="211"/>
    </location>
</feature>
<dbReference type="InterPro" id="IPR012349">
    <property type="entry name" value="Split_barrel_FMN-bd"/>
</dbReference>
<evidence type="ECO:0000256" key="2">
    <source>
        <dbReference type="ARBA" id="ARBA00007301"/>
    </source>
</evidence>
<name>A0ABU8YCI6_9MICO</name>
<keyword evidence="10" id="KW-1185">Reference proteome</keyword>
<dbReference type="EMBL" id="JBBLYY010000062">
    <property type="protein sequence ID" value="MEK0172239.1"/>
    <property type="molecule type" value="Genomic_DNA"/>
</dbReference>
<evidence type="ECO:0000259" key="8">
    <source>
        <dbReference type="Pfam" id="PF10590"/>
    </source>
</evidence>
<dbReference type="InterPro" id="IPR000659">
    <property type="entry name" value="Pyridox_Oxase"/>
</dbReference>
<evidence type="ECO:0000256" key="5">
    <source>
        <dbReference type="ARBA" id="ARBA00023002"/>
    </source>
</evidence>
<dbReference type="PIRSF" id="PIRSF000190">
    <property type="entry name" value="Pyd_amn-ph_oxd"/>
    <property type="match status" value="1"/>
</dbReference>
<evidence type="ECO:0000313" key="9">
    <source>
        <dbReference type="EMBL" id="MEK0172239.1"/>
    </source>
</evidence>
<dbReference type="SUPFAM" id="SSF50475">
    <property type="entry name" value="FMN-binding split barrel"/>
    <property type="match status" value="1"/>
</dbReference>
<comment type="similarity">
    <text evidence="2">Belongs to the pyridoxamine 5'-phosphate oxidase family.</text>
</comment>
<dbReference type="Proteomes" id="UP001370299">
    <property type="component" value="Unassembled WGS sequence"/>
</dbReference>
<protein>
    <submittedName>
        <fullName evidence="9">Pyridoxamine 5'-phosphate oxidase family protein</fullName>
    </submittedName>
</protein>
<sequence length="216" mass="22866">MTVPRGAGVSDPGTPAPASDGVDDAPVPTDPLVLAASWLPAAADAPGPTMTLSTVGLDGYPDARTVLLSLFDGERLHFHTDSRSRKAAELAAVPRAAVTLHWPEAARQLVVVGDVAPVSDHEARAAYAARTPYLQALAWVNDHASAADTPARRRKAWAAFGRERAGTDLGPPSTWAGFALTPVRMVFWRGATDAASNRLAYHRRAGGSWSWESWPG</sequence>
<dbReference type="InterPro" id="IPR011576">
    <property type="entry name" value="Pyridox_Oxase_N"/>
</dbReference>
<gene>
    <name evidence="9" type="ORF">WMN62_12235</name>
</gene>
<dbReference type="InterPro" id="IPR019576">
    <property type="entry name" value="Pyridoxamine_oxidase_dimer_C"/>
</dbReference>
<comment type="caution">
    <text evidence="9">The sequence shown here is derived from an EMBL/GenBank/DDBJ whole genome shotgun (WGS) entry which is preliminary data.</text>
</comment>
<evidence type="ECO:0000259" key="7">
    <source>
        <dbReference type="Pfam" id="PF01243"/>
    </source>
</evidence>
<accession>A0ABU8YCI6</accession>
<organism evidence="9 10">
    <name type="scientific">Curtobacterium citreum</name>
    <dbReference type="NCBI Taxonomy" id="2036"/>
    <lineage>
        <taxon>Bacteria</taxon>
        <taxon>Bacillati</taxon>
        <taxon>Actinomycetota</taxon>
        <taxon>Actinomycetes</taxon>
        <taxon>Micrococcales</taxon>
        <taxon>Microbacteriaceae</taxon>
        <taxon>Curtobacterium</taxon>
    </lineage>
</organism>
<feature type="domain" description="Pyridoxamine 5'-phosphate oxidase N-terminal" evidence="7">
    <location>
        <begin position="48"/>
        <end position="144"/>
    </location>
</feature>
<dbReference type="Pfam" id="PF01243">
    <property type="entry name" value="PNPOx_N"/>
    <property type="match status" value="1"/>
</dbReference>
<evidence type="ECO:0000256" key="3">
    <source>
        <dbReference type="ARBA" id="ARBA00022630"/>
    </source>
</evidence>
<evidence type="ECO:0000313" key="10">
    <source>
        <dbReference type="Proteomes" id="UP001370299"/>
    </source>
</evidence>
<dbReference type="Pfam" id="PF10590">
    <property type="entry name" value="PNP_phzG_C"/>
    <property type="match status" value="1"/>
</dbReference>
<dbReference type="PANTHER" id="PTHR10851">
    <property type="entry name" value="PYRIDOXINE-5-PHOSPHATE OXIDASE"/>
    <property type="match status" value="1"/>
</dbReference>